<dbReference type="PANTHER" id="PTHR43798:SF31">
    <property type="entry name" value="AB HYDROLASE SUPERFAMILY PROTEIN YCLE"/>
    <property type="match status" value="1"/>
</dbReference>
<dbReference type="PANTHER" id="PTHR43798">
    <property type="entry name" value="MONOACYLGLYCEROL LIPASE"/>
    <property type="match status" value="1"/>
</dbReference>
<evidence type="ECO:0000313" key="4">
    <source>
        <dbReference type="EMBL" id="RJF94586.1"/>
    </source>
</evidence>
<keyword evidence="5" id="KW-1185">Reference proteome</keyword>
<evidence type="ECO:0000256" key="2">
    <source>
        <dbReference type="SAM" id="MobiDB-lite"/>
    </source>
</evidence>
<dbReference type="GO" id="GO:0016787">
    <property type="term" value="F:hydrolase activity"/>
    <property type="evidence" value="ECO:0007669"/>
    <property type="project" value="UniProtKB-KW"/>
</dbReference>
<dbReference type="GO" id="GO:0016020">
    <property type="term" value="C:membrane"/>
    <property type="evidence" value="ECO:0007669"/>
    <property type="project" value="TreeGrafter"/>
</dbReference>
<dbReference type="SUPFAM" id="SSF53474">
    <property type="entry name" value="alpha/beta-Hydrolases"/>
    <property type="match status" value="1"/>
</dbReference>
<feature type="compositionally biased region" description="Low complexity" evidence="2">
    <location>
        <begin position="1"/>
        <end position="10"/>
    </location>
</feature>
<comment type="caution">
    <text evidence="4">The sequence shown here is derived from an EMBL/GenBank/DDBJ whole genome shotgun (WGS) entry which is preliminary data.</text>
</comment>
<sequence>MVMISRPQSGPRRRRGGRGVRGSTPPSAPGWRAAAASPRIRGGSSVKRRTMGGTETGFCGVSMAESYRNAAHAVDGRACMACARMRGQPEGYVVSSKLSRIEIPASKGVFSCLAGGPPLGQAPLIHLAHATGMNAQTYAPLLERLAARYTVRAVDLRGHGLTTVPAEPSRLRSWERYVHDLVPILEQWGQPAILVGHSMGGAVSGELAAVHPTLAAGLLMIDPAVLPRAAVPAMAVARATGLNRRFPIAEQAAKRRAVWPSREMLVAGYRGRGAFKTWGAGFLEAYIDGGTRPTADGAVALTCAPAWEAKTFSTISLMFWRRMPRLRCPVSVLYAEHHSTLRDEGARTFRKLQPAATVEKVAGSSHFIPMESPDLVIAAIDALAARARGQKAA</sequence>
<dbReference type="InterPro" id="IPR050266">
    <property type="entry name" value="AB_hydrolase_sf"/>
</dbReference>
<dbReference type="Proteomes" id="UP000284605">
    <property type="component" value="Unassembled WGS sequence"/>
</dbReference>
<feature type="region of interest" description="Disordered" evidence="2">
    <location>
        <begin position="1"/>
        <end position="49"/>
    </location>
</feature>
<dbReference type="Pfam" id="PF12697">
    <property type="entry name" value="Abhydrolase_6"/>
    <property type="match status" value="1"/>
</dbReference>
<evidence type="ECO:0000259" key="3">
    <source>
        <dbReference type="Pfam" id="PF12697"/>
    </source>
</evidence>
<organism evidence="4 5">
    <name type="scientific">Oleomonas cavernae</name>
    <dbReference type="NCBI Taxonomy" id="2320859"/>
    <lineage>
        <taxon>Bacteria</taxon>
        <taxon>Pseudomonadati</taxon>
        <taxon>Pseudomonadota</taxon>
        <taxon>Alphaproteobacteria</taxon>
        <taxon>Acetobacterales</taxon>
        <taxon>Acetobacteraceae</taxon>
        <taxon>Oleomonas</taxon>
    </lineage>
</organism>
<gene>
    <name evidence="4" type="ORF">D3874_01750</name>
</gene>
<accession>A0A418WTS9</accession>
<feature type="domain" description="AB hydrolase-1" evidence="3">
    <location>
        <begin position="127"/>
        <end position="379"/>
    </location>
</feature>
<name>A0A418WTS9_9PROT</name>
<dbReference type="InterPro" id="IPR000073">
    <property type="entry name" value="AB_hydrolase_1"/>
</dbReference>
<reference evidence="4 5" key="1">
    <citation type="submission" date="2018-09" db="EMBL/GenBank/DDBJ databases">
        <authorList>
            <person name="Zhu H."/>
        </authorList>
    </citation>
    <scope>NUCLEOTIDE SEQUENCE [LARGE SCALE GENOMIC DNA]</scope>
    <source>
        <strain evidence="4 5">K1W22B-8</strain>
    </source>
</reference>
<evidence type="ECO:0000313" key="5">
    <source>
        <dbReference type="Proteomes" id="UP000284605"/>
    </source>
</evidence>
<protein>
    <submittedName>
        <fullName evidence="4">Alpha/beta hydrolase</fullName>
    </submittedName>
</protein>
<dbReference type="Gene3D" id="3.40.50.1820">
    <property type="entry name" value="alpha/beta hydrolase"/>
    <property type="match status" value="1"/>
</dbReference>
<dbReference type="EMBL" id="QYUK01000008">
    <property type="protein sequence ID" value="RJF94586.1"/>
    <property type="molecule type" value="Genomic_DNA"/>
</dbReference>
<dbReference type="InterPro" id="IPR029058">
    <property type="entry name" value="AB_hydrolase_fold"/>
</dbReference>
<evidence type="ECO:0000256" key="1">
    <source>
        <dbReference type="ARBA" id="ARBA00022801"/>
    </source>
</evidence>
<proteinExistence type="predicted"/>
<dbReference type="AlphaFoldDB" id="A0A418WTS9"/>
<keyword evidence="1 4" id="KW-0378">Hydrolase</keyword>